<dbReference type="Proteomes" id="UP001571476">
    <property type="component" value="Unassembled WGS sequence"/>
</dbReference>
<evidence type="ECO:0000256" key="2">
    <source>
        <dbReference type="ARBA" id="ARBA00022692"/>
    </source>
</evidence>
<evidence type="ECO:0000256" key="1">
    <source>
        <dbReference type="ARBA" id="ARBA00004651"/>
    </source>
</evidence>
<proteinExistence type="predicted"/>
<keyword evidence="3 5" id="KW-1133">Transmembrane helix</keyword>
<evidence type="ECO:0000259" key="6">
    <source>
        <dbReference type="PROSITE" id="PS50850"/>
    </source>
</evidence>
<dbReference type="Gene3D" id="1.20.1250.20">
    <property type="entry name" value="MFS general substrate transporter like domains"/>
    <property type="match status" value="1"/>
</dbReference>
<protein>
    <recommendedName>
        <fullName evidence="6">Major facilitator superfamily (MFS) profile domain-containing protein</fullName>
    </recommendedName>
</protein>
<comment type="subcellular location">
    <subcellularLocation>
        <location evidence="1">Cell membrane</location>
        <topology evidence="1">Multi-pass membrane protein</topology>
    </subcellularLocation>
</comment>
<feature type="transmembrane region" description="Helical" evidence="5">
    <location>
        <begin position="53"/>
        <end position="75"/>
    </location>
</feature>
<evidence type="ECO:0000256" key="4">
    <source>
        <dbReference type="ARBA" id="ARBA00023136"/>
    </source>
</evidence>
<reference evidence="7 8" key="1">
    <citation type="submission" date="2024-08" db="EMBL/GenBank/DDBJ databases">
        <title>Genome sequence of Streptomyces aureus CACIA-1.46HGO.</title>
        <authorList>
            <person name="Evangelista-Martinez Z."/>
        </authorList>
    </citation>
    <scope>NUCLEOTIDE SEQUENCE [LARGE SCALE GENOMIC DNA]</scope>
    <source>
        <strain evidence="7 8">CACIA-1.46HGO</strain>
    </source>
</reference>
<accession>A0ABV4SPT6</accession>
<dbReference type="SUPFAM" id="SSF103473">
    <property type="entry name" value="MFS general substrate transporter"/>
    <property type="match status" value="1"/>
</dbReference>
<dbReference type="InterPro" id="IPR036259">
    <property type="entry name" value="MFS_trans_sf"/>
</dbReference>
<keyword evidence="4 5" id="KW-0472">Membrane</keyword>
<evidence type="ECO:0000256" key="3">
    <source>
        <dbReference type="ARBA" id="ARBA00022989"/>
    </source>
</evidence>
<keyword evidence="8" id="KW-1185">Reference proteome</keyword>
<feature type="transmembrane region" description="Helical" evidence="5">
    <location>
        <begin position="120"/>
        <end position="146"/>
    </location>
</feature>
<dbReference type="RefSeq" id="WP_372565005.1">
    <property type="nucleotide sequence ID" value="NZ_JBGOSP010000017.1"/>
</dbReference>
<dbReference type="EMBL" id="JBGOSP010000017">
    <property type="protein sequence ID" value="MFA3840472.1"/>
    <property type="molecule type" value="Genomic_DNA"/>
</dbReference>
<dbReference type="PROSITE" id="PS50850">
    <property type="entry name" value="MFS"/>
    <property type="match status" value="1"/>
</dbReference>
<feature type="transmembrane region" description="Helical" evidence="5">
    <location>
        <begin position="20"/>
        <end position="41"/>
    </location>
</feature>
<evidence type="ECO:0000313" key="7">
    <source>
        <dbReference type="EMBL" id="MFA3840472.1"/>
    </source>
</evidence>
<evidence type="ECO:0000313" key="8">
    <source>
        <dbReference type="Proteomes" id="UP001571476"/>
    </source>
</evidence>
<organism evidence="7 8">
    <name type="scientific">Streptomyces aureus</name>
    <dbReference type="NCBI Taxonomy" id="193461"/>
    <lineage>
        <taxon>Bacteria</taxon>
        <taxon>Bacillati</taxon>
        <taxon>Actinomycetota</taxon>
        <taxon>Actinomycetes</taxon>
        <taxon>Kitasatosporales</taxon>
        <taxon>Streptomycetaceae</taxon>
        <taxon>Streptomyces</taxon>
    </lineage>
</organism>
<evidence type="ECO:0000256" key="5">
    <source>
        <dbReference type="SAM" id="Phobius"/>
    </source>
</evidence>
<name>A0ABV4SPT6_9ACTN</name>
<comment type="caution">
    <text evidence="7">The sequence shown here is derived from an EMBL/GenBank/DDBJ whole genome shotgun (WGS) entry which is preliminary data.</text>
</comment>
<gene>
    <name evidence="7" type="ORF">ACEG43_30505</name>
</gene>
<dbReference type="InterPro" id="IPR020846">
    <property type="entry name" value="MFS_dom"/>
</dbReference>
<sequence>MTVGTVLAPFALYRPLSKRFGRPVMLVTGFVTMLLGALALYGTDASTPYARVAVGTLLIGVGSTFVPSAAASIVVSSTSSTSSTSGEQAGLASGVQNTLRRSGGLISVAVFGSILNTSGFVGGMGVALAVMTAAVLLCIGSGLIAIRDDRMARRFISDNGEGVMVVVSTTDNSAAPSGRS</sequence>
<feature type="domain" description="Major facilitator superfamily (MFS) profile" evidence="6">
    <location>
        <begin position="1"/>
        <end position="150"/>
    </location>
</feature>
<keyword evidence="2 5" id="KW-0812">Transmembrane</keyword>